<gene>
    <name evidence="3" type="ORF">GCM10012289_23300</name>
</gene>
<dbReference type="RefSeq" id="WP_189124054.1">
    <property type="nucleotide sequence ID" value="NZ_BMNH01000005.1"/>
</dbReference>
<dbReference type="InterPro" id="IPR011008">
    <property type="entry name" value="Dimeric_a/b-barrel"/>
</dbReference>
<evidence type="ECO:0000313" key="3">
    <source>
        <dbReference type="EMBL" id="GGO67273.1"/>
    </source>
</evidence>
<dbReference type="SUPFAM" id="SSF54909">
    <property type="entry name" value="Dimeric alpha+beta barrel"/>
    <property type="match status" value="1"/>
</dbReference>
<dbReference type="Gene3D" id="3.30.70.1060">
    <property type="entry name" value="Dimeric alpha+beta barrel"/>
    <property type="match status" value="1"/>
</dbReference>
<organism evidence="3 4">
    <name type="scientific">Nonomuraea cavernae</name>
    <dbReference type="NCBI Taxonomy" id="2045107"/>
    <lineage>
        <taxon>Bacteria</taxon>
        <taxon>Bacillati</taxon>
        <taxon>Actinomycetota</taxon>
        <taxon>Actinomycetes</taxon>
        <taxon>Streptosporangiales</taxon>
        <taxon>Streptosporangiaceae</taxon>
        <taxon>Nonomuraea</taxon>
    </lineage>
</organism>
<evidence type="ECO:0000313" key="4">
    <source>
        <dbReference type="Proteomes" id="UP000646523"/>
    </source>
</evidence>
<dbReference type="Pfam" id="PF03795">
    <property type="entry name" value="YCII"/>
    <property type="match status" value="1"/>
</dbReference>
<dbReference type="InterPro" id="IPR005545">
    <property type="entry name" value="YCII"/>
</dbReference>
<dbReference type="PANTHER" id="PTHR35174">
    <property type="entry name" value="BLL7171 PROTEIN-RELATED"/>
    <property type="match status" value="1"/>
</dbReference>
<name>A0A918DJ60_9ACTN</name>
<dbReference type="EMBL" id="BMNH01000005">
    <property type="protein sequence ID" value="GGO67273.1"/>
    <property type="molecule type" value="Genomic_DNA"/>
</dbReference>
<evidence type="ECO:0000259" key="2">
    <source>
        <dbReference type="Pfam" id="PF03795"/>
    </source>
</evidence>
<reference evidence="3" key="1">
    <citation type="journal article" date="2014" name="Int. J. Syst. Evol. Microbiol.">
        <title>Complete genome sequence of Corynebacterium casei LMG S-19264T (=DSM 44701T), isolated from a smear-ripened cheese.</title>
        <authorList>
            <consortium name="US DOE Joint Genome Institute (JGI-PGF)"/>
            <person name="Walter F."/>
            <person name="Albersmeier A."/>
            <person name="Kalinowski J."/>
            <person name="Ruckert C."/>
        </authorList>
    </citation>
    <scope>NUCLEOTIDE SEQUENCE</scope>
    <source>
        <strain evidence="3">CGMCC 4.7368</strain>
    </source>
</reference>
<evidence type="ECO:0000256" key="1">
    <source>
        <dbReference type="ARBA" id="ARBA00007689"/>
    </source>
</evidence>
<reference evidence="3" key="2">
    <citation type="submission" date="2020-09" db="EMBL/GenBank/DDBJ databases">
        <authorList>
            <person name="Sun Q."/>
            <person name="Zhou Y."/>
        </authorList>
    </citation>
    <scope>NUCLEOTIDE SEQUENCE</scope>
    <source>
        <strain evidence="3">CGMCC 4.7368</strain>
    </source>
</reference>
<sequence>MRFLMTTKANGAAAPDEAVYAEMAKLVEEMTQAGVLLATGGLDPVGVHVTATDGTMTVTDGPFAEAKEAIVSFALIEARSQEEAIELSRRFWKVVGSGEGNIQQVFGPED</sequence>
<feature type="domain" description="YCII-related" evidence="2">
    <location>
        <begin position="1"/>
        <end position="90"/>
    </location>
</feature>
<comment type="similarity">
    <text evidence="1">Belongs to the YciI family.</text>
</comment>
<comment type="caution">
    <text evidence="3">The sequence shown here is derived from an EMBL/GenBank/DDBJ whole genome shotgun (WGS) entry which is preliminary data.</text>
</comment>
<proteinExistence type="inferred from homology"/>
<dbReference type="Proteomes" id="UP000646523">
    <property type="component" value="Unassembled WGS sequence"/>
</dbReference>
<accession>A0A918DJ60</accession>
<keyword evidence="4" id="KW-1185">Reference proteome</keyword>
<dbReference type="PANTHER" id="PTHR35174:SF1">
    <property type="entry name" value="BLL0086 PROTEIN"/>
    <property type="match status" value="1"/>
</dbReference>
<protein>
    <recommendedName>
        <fullName evidence="2">YCII-related domain-containing protein</fullName>
    </recommendedName>
</protein>
<dbReference type="AlphaFoldDB" id="A0A918DJ60"/>